<feature type="region of interest" description="Disordered" evidence="3">
    <location>
        <begin position="1"/>
        <end position="20"/>
    </location>
</feature>
<protein>
    <submittedName>
        <fullName evidence="5">Hsp20/alpha crystallin family protein</fullName>
    </submittedName>
</protein>
<evidence type="ECO:0000256" key="3">
    <source>
        <dbReference type="SAM" id="MobiDB-lite"/>
    </source>
</evidence>
<dbReference type="CDD" id="cd06464">
    <property type="entry name" value="ACD_sHsps-like"/>
    <property type="match status" value="1"/>
</dbReference>
<evidence type="ECO:0000313" key="5">
    <source>
        <dbReference type="EMBL" id="GJE86324.1"/>
    </source>
</evidence>
<comment type="caution">
    <text evidence="5">The sequence shown here is derived from an EMBL/GenBank/DDBJ whole genome shotgun (WGS) entry which is preliminary data.</text>
</comment>
<keyword evidence="6" id="KW-1185">Reference proteome</keyword>
<feature type="compositionally biased region" description="Low complexity" evidence="3">
    <location>
        <begin position="8"/>
        <end position="18"/>
    </location>
</feature>
<feature type="domain" description="SHSP" evidence="4">
    <location>
        <begin position="48"/>
        <end position="184"/>
    </location>
</feature>
<accession>A0A9P3G1T6</accession>
<sequence length="184" mass="19708">MSQPQNMKTGSKKTSSSGRARTIDARVAIARLYHYHRLQQEAALRLRPEAAQYTPRMDLYDDAALPHVSAMLELPGVDRRTLSLQVQGAKLVVHGERASPLAAKLHGAAGAGGAGVQGAAATTAAVPHMFKTRELKFGSFHREIDVPVGIDTNQITAELSDGMLLITWPRTSTFAAGRANARAA</sequence>
<dbReference type="OrthoDB" id="1431247at2759"/>
<reference evidence="5 6" key="1">
    <citation type="submission" date="2021-08" db="EMBL/GenBank/DDBJ databases">
        <title>Draft Genome Sequence of Phanerochaete sordida strain YK-624.</title>
        <authorList>
            <person name="Mori T."/>
            <person name="Dohra H."/>
            <person name="Suzuki T."/>
            <person name="Kawagishi H."/>
            <person name="Hirai H."/>
        </authorList>
    </citation>
    <scope>NUCLEOTIDE SEQUENCE [LARGE SCALE GENOMIC DNA]</scope>
    <source>
        <strain evidence="5 6">YK-624</strain>
    </source>
</reference>
<dbReference type="PROSITE" id="PS01031">
    <property type="entry name" value="SHSP"/>
    <property type="match status" value="1"/>
</dbReference>
<evidence type="ECO:0000259" key="4">
    <source>
        <dbReference type="PROSITE" id="PS01031"/>
    </source>
</evidence>
<dbReference type="InterPro" id="IPR002068">
    <property type="entry name" value="A-crystallin/Hsp20_dom"/>
</dbReference>
<proteinExistence type="inferred from homology"/>
<comment type="similarity">
    <text evidence="1 2">Belongs to the small heat shock protein (HSP20) family.</text>
</comment>
<dbReference type="AlphaFoldDB" id="A0A9P3G1T6"/>
<dbReference type="Gene3D" id="2.60.40.790">
    <property type="match status" value="1"/>
</dbReference>
<name>A0A9P3G1T6_9APHY</name>
<evidence type="ECO:0000256" key="2">
    <source>
        <dbReference type="RuleBase" id="RU003616"/>
    </source>
</evidence>
<organism evidence="5 6">
    <name type="scientific">Phanerochaete sordida</name>
    <dbReference type="NCBI Taxonomy" id="48140"/>
    <lineage>
        <taxon>Eukaryota</taxon>
        <taxon>Fungi</taxon>
        <taxon>Dikarya</taxon>
        <taxon>Basidiomycota</taxon>
        <taxon>Agaricomycotina</taxon>
        <taxon>Agaricomycetes</taxon>
        <taxon>Polyporales</taxon>
        <taxon>Phanerochaetaceae</taxon>
        <taxon>Phanerochaete</taxon>
    </lineage>
</organism>
<evidence type="ECO:0000256" key="1">
    <source>
        <dbReference type="PROSITE-ProRule" id="PRU00285"/>
    </source>
</evidence>
<dbReference type="InterPro" id="IPR008978">
    <property type="entry name" value="HSP20-like_chaperone"/>
</dbReference>
<evidence type="ECO:0000313" key="6">
    <source>
        <dbReference type="Proteomes" id="UP000703269"/>
    </source>
</evidence>
<dbReference type="SUPFAM" id="SSF49764">
    <property type="entry name" value="HSP20-like chaperones"/>
    <property type="match status" value="1"/>
</dbReference>
<dbReference type="Pfam" id="PF00011">
    <property type="entry name" value="HSP20"/>
    <property type="match status" value="1"/>
</dbReference>
<dbReference type="Proteomes" id="UP000703269">
    <property type="component" value="Unassembled WGS sequence"/>
</dbReference>
<gene>
    <name evidence="5" type="ORF">PsYK624_024040</name>
</gene>
<dbReference type="EMBL" id="BPQB01000004">
    <property type="protein sequence ID" value="GJE86324.1"/>
    <property type="molecule type" value="Genomic_DNA"/>
</dbReference>